<accession>A0A316YGK2</accession>
<name>A0A316YGK2_9BASI</name>
<feature type="domain" description="DAPG hydrolase PhiG" evidence="6">
    <location>
        <begin position="86"/>
        <end position="311"/>
    </location>
</feature>
<dbReference type="GO" id="GO:0046872">
    <property type="term" value="F:metal ion binding"/>
    <property type="evidence" value="ECO:0007669"/>
    <property type="project" value="UniProtKB-KW"/>
</dbReference>
<evidence type="ECO:0000256" key="2">
    <source>
        <dbReference type="ARBA" id="ARBA00022723"/>
    </source>
</evidence>
<keyword evidence="3" id="KW-0378">Hydrolase</keyword>
<organism evidence="7 8">
    <name type="scientific">Acaromyces ingoldii</name>
    <dbReference type="NCBI Taxonomy" id="215250"/>
    <lineage>
        <taxon>Eukaryota</taxon>
        <taxon>Fungi</taxon>
        <taxon>Dikarya</taxon>
        <taxon>Basidiomycota</taxon>
        <taxon>Ustilaginomycotina</taxon>
        <taxon>Exobasidiomycetes</taxon>
        <taxon>Exobasidiales</taxon>
        <taxon>Cryptobasidiaceae</taxon>
        <taxon>Acaromyces</taxon>
    </lineage>
</organism>
<dbReference type="Proteomes" id="UP000245768">
    <property type="component" value="Unassembled WGS sequence"/>
</dbReference>
<keyword evidence="4" id="KW-0862">Zinc</keyword>
<protein>
    <submittedName>
        <fullName evidence="7">PhlG protein</fullName>
    </submittedName>
</protein>
<dbReference type="OrthoDB" id="3335931at2759"/>
<dbReference type="GeneID" id="37047303"/>
<gene>
    <name evidence="7" type="ORF">FA10DRAFT_304740</name>
</gene>
<dbReference type="InterPro" id="IPR041526">
    <property type="entry name" value="DAPG_hydrolase"/>
</dbReference>
<sequence>MSRHSAIPALLGLCALTLAALALAQSTLVPYTFYQLELQDNFAKNSANVKGTPYEPYFKPDLYVYSEMIEPGRTPIDCETQAMKGDFSDINTLLAPPSVELANENAWCSYPDGQGYVASRTHFPNVTADMINWWFWWHSAESVRYSLWHPWAHVSISSDYTSKFGDASLNDTQKRIGSTHHITEIIGEVTETIDIHWKNASYFGLNVDDFPANKIVADACGEIVVGGSLKAVDMIHLWYDTGSGLELRSRYFLGNNVTLTIPVLGQVLPVEQVADALGIKQYIVGRELSYLQFHHDQQEMTHLASVLPDIYHAFSGRS</sequence>
<reference evidence="7 8" key="1">
    <citation type="journal article" date="2018" name="Mol. Biol. Evol.">
        <title>Broad Genomic Sampling Reveals a Smut Pathogenic Ancestry of the Fungal Clade Ustilaginomycotina.</title>
        <authorList>
            <person name="Kijpornyongpan T."/>
            <person name="Mondo S.J."/>
            <person name="Barry K."/>
            <person name="Sandor L."/>
            <person name="Lee J."/>
            <person name="Lipzen A."/>
            <person name="Pangilinan J."/>
            <person name="LaButti K."/>
            <person name="Hainaut M."/>
            <person name="Henrissat B."/>
            <person name="Grigoriev I.V."/>
            <person name="Spatafora J.W."/>
            <person name="Aime M.C."/>
        </authorList>
    </citation>
    <scope>NUCLEOTIDE SEQUENCE [LARGE SCALE GENOMIC DNA]</scope>
    <source>
        <strain evidence="7 8">MCA 4198</strain>
    </source>
</reference>
<evidence type="ECO:0000259" key="6">
    <source>
        <dbReference type="Pfam" id="PF18089"/>
    </source>
</evidence>
<dbReference type="AlphaFoldDB" id="A0A316YGK2"/>
<feature type="signal peptide" evidence="5">
    <location>
        <begin position="1"/>
        <end position="24"/>
    </location>
</feature>
<feature type="chain" id="PRO_5016403233" evidence="5">
    <location>
        <begin position="25"/>
        <end position="318"/>
    </location>
</feature>
<evidence type="ECO:0000313" key="7">
    <source>
        <dbReference type="EMBL" id="PWN86865.1"/>
    </source>
</evidence>
<evidence type="ECO:0000256" key="1">
    <source>
        <dbReference type="ARBA" id="ARBA00001947"/>
    </source>
</evidence>
<comment type="cofactor">
    <cofactor evidence="1">
        <name>Zn(2+)</name>
        <dbReference type="ChEBI" id="CHEBI:29105"/>
    </cofactor>
</comment>
<dbReference type="Pfam" id="PF18089">
    <property type="entry name" value="DAPG_hydrolase"/>
    <property type="match status" value="1"/>
</dbReference>
<proteinExistence type="predicted"/>
<keyword evidence="8" id="KW-1185">Reference proteome</keyword>
<dbReference type="EMBL" id="KZ819642">
    <property type="protein sequence ID" value="PWN86865.1"/>
    <property type="molecule type" value="Genomic_DNA"/>
</dbReference>
<keyword evidence="5" id="KW-0732">Signal</keyword>
<evidence type="ECO:0000256" key="3">
    <source>
        <dbReference type="ARBA" id="ARBA00022801"/>
    </source>
</evidence>
<evidence type="ECO:0000313" key="8">
    <source>
        <dbReference type="Proteomes" id="UP000245768"/>
    </source>
</evidence>
<dbReference type="RefSeq" id="XP_025374063.1">
    <property type="nucleotide sequence ID" value="XM_025525387.1"/>
</dbReference>
<keyword evidence="2" id="KW-0479">Metal-binding</keyword>
<dbReference type="InParanoid" id="A0A316YGK2"/>
<dbReference type="GO" id="GO:0016787">
    <property type="term" value="F:hydrolase activity"/>
    <property type="evidence" value="ECO:0007669"/>
    <property type="project" value="UniProtKB-KW"/>
</dbReference>
<evidence type="ECO:0000256" key="5">
    <source>
        <dbReference type="SAM" id="SignalP"/>
    </source>
</evidence>
<evidence type="ECO:0000256" key="4">
    <source>
        <dbReference type="ARBA" id="ARBA00022833"/>
    </source>
</evidence>